<dbReference type="PANTHER" id="PTHR37835:SF1">
    <property type="entry name" value="ALPHA-CLOSTRIPAIN"/>
    <property type="match status" value="1"/>
</dbReference>
<feature type="signal peptide" evidence="1">
    <location>
        <begin position="1"/>
        <end position="25"/>
    </location>
</feature>
<evidence type="ECO:0000256" key="1">
    <source>
        <dbReference type="SAM" id="SignalP"/>
    </source>
</evidence>
<reference evidence="3" key="1">
    <citation type="journal article" date="2019" name="Int. J. Syst. Evol. Microbiol.">
        <title>The Global Catalogue of Microorganisms (GCM) 10K type strain sequencing project: providing services to taxonomists for standard genome sequencing and annotation.</title>
        <authorList>
            <consortium name="The Broad Institute Genomics Platform"/>
            <consortium name="The Broad Institute Genome Sequencing Center for Infectious Disease"/>
            <person name="Wu L."/>
            <person name="Ma J."/>
        </authorList>
    </citation>
    <scope>NUCLEOTIDE SEQUENCE [LARGE SCALE GENOMIC DNA]</scope>
    <source>
        <strain evidence="3">JCM 16722</strain>
    </source>
</reference>
<dbReference type="Pfam" id="PF03415">
    <property type="entry name" value="Peptidase_C11"/>
    <property type="match status" value="1"/>
</dbReference>
<organism evidence="2 3">
    <name type="scientific">Sphingobacterium ginsenosidimutans</name>
    <dbReference type="NCBI Taxonomy" id="687845"/>
    <lineage>
        <taxon>Bacteria</taxon>
        <taxon>Pseudomonadati</taxon>
        <taxon>Bacteroidota</taxon>
        <taxon>Sphingobacteriia</taxon>
        <taxon>Sphingobacteriales</taxon>
        <taxon>Sphingobacteriaceae</taxon>
        <taxon>Sphingobacterium</taxon>
    </lineage>
</organism>
<comment type="caution">
    <text evidence="2">The sequence shown here is derived from an EMBL/GenBank/DDBJ whole genome shotgun (WGS) entry which is preliminary data.</text>
</comment>
<dbReference type="Proteomes" id="UP001500167">
    <property type="component" value="Unassembled WGS sequence"/>
</dbReference>
<gene>
    <name evidence="2" type="ORF">GCM10022218_05620</name>
</gene>
<dbReference type="EMBL" id="BAAAZK010000002">
    <property type="protein sequence ID" value="GAA4169177.1"/>
    <property type="molecule type" value="Genomic_DNA"/>
</dbReference>
<name>A0ABP7ZSB2_9SPHI</name>
<keyword evidence="3" id="KW-1185">Reference proteome</keyword>
<feature type="chain" id="PRO_5047007437" evidence="1">
    <location>
        <begin position="26"/>
        <end position="376"/>
    </location>
</feature>
<dbReference type="PANTHER" id="PTHR37835">
    <property type="entry name" value="ALPHA-CLOSTRIPAIN"/>
    <property type="match status" value="1"/>
</dbReference>
<protein>
    <submittedName>
        <fullName evidence="2">Clostripain-related cysteine peptidase</fullName>
    </submittedName>
</protein>
<accession>A0ABP7ZSB2</accession>
<proteinExistence type="predicted"/>
<evidence type="ECO:0000313" key="2">
    <source>
        <dbReference type="EMBL" id="GAA4169177.1"/>
    </source>
</evidence>
<dbReference type="InterPro" id="IPR005077">
    <property type="entry name" value="Peptidase_C11"/>
</dbReference>
<keyword evidence="1" id="KW-0732">Signal</keyword>
<evidence type="ECO:0000313" key="3">
    <source>
        <dbReference type="Proteomes" id="UP001500167"/>
    </source>
</evidence>
<dbReference type="Gene3D" id="3.40.50.11970">
    <property type="match status" value="1"/>
</dbReference>
<sequence>MNVTCMQLFLLHGLLALALFSSCNDKEELAVKSGNRAILVYMGANNNLVSDAYNSINAMEEGLSGLDADIYVYATLAGTAPKIYKIVADQGPDIKSQVIKSYEPHNSANPAVMKEILGTMQGYVADRTTGLILWSHATNWLPDAPVKLMSFNNDKGRKTDLKDLESILPTGLDFLMFDACSMGSVEVLYQLRDKARYTIASPTEVLSTSMPYQQVLKHLINPDLESGVKSAAASYFTFYDQLSGQYRSATIAVINNSHWTELAGEMKKILIQHPLGTIYREGLQRLDLDEKSLSAGFDFLDFTHQNIASSATADIDRVVAKLVIYKAHTPTFLGKPILKFSGLSCYVPDDRNKWVHPYYKSLQWAKDSGFDSFVKE</sequence>